<dbReference type="OrthoDB" id="650514at2"/>
<dbReference type="CDD" id="cd14659">
    <property type="entry name" value="Imelysin-like_IPPA"/>
    <property type="match status" value="1"/>
</dbReference>
<sequence>MKLIKWTIPLCAVLLITACKKKKDENIAFDKGPIMVNMADNYIIPGYADLKTKVTALETAWNDFLGDKTQAKLDVAKQAWINSNIAFQHVKAFDFGPAMTANIAFTFGTFPCDTTQINSNIQTGGYDLNASQNLDASGLDALDFLFYRPDALTRFQTTASACTYVSDIVSKMKSEITAVVNGWGAYRSTFVNGTSNESTSPFALLVNNFCKDFELCKTTKIGFPIGNHTLGIQQPNYLEARRSGIGRILLIENIKASRAIFYGLDLSGNTNGIGFDDYLNALEDKASLSTTIAARFDYMYLTPQSWTETLEELMTSSPGTLENFYAYQQSSVINMKTDMASAFGVLITYQDTDGD</sequence>
<dbReference type="GO" id="GO:0030313">
    <property type="term" value="C:cell envelope"/>
    <property type="evidence" value="ECO:0007669"/>
    <property type="project" value="UniProtKB-SubCell"/>
</dbReference>
<reference evidence="4 5" key="1">
    <citation type="submission" date="2019-07" db="EMBL/GenBank/DDBJ databases">
        <authorList>
            <person name="Huq M.A."/>
        </authorList>
    </citation>
    <scope>NUCLEOTIDE SEQUENCE [LARGE SCALE GENOMIC DNA]</scope>
    <source>
        <strain evidence="4 5">MAH-3</strain>
    </source>
</reference>
<dbReference type="InterPro" id="IPR038352">
    <property type="entry name" value="Imelysin_sf"/>
</dbReference>
<dbReference type="AlphaFoldDB" id="A0A556MR99"/>
<evidence type="ECO:0000313" key="5">
    <source>
        <dbReference type="Proteomes" id="UP000316008"/>
    </source>
</evidence>
<dbReference type="RefSeq" id="WP_144333392.1">
    <property type="nucleotide sequence ID" value="NZ_VLPL01000005.1"/>
</dbReference>
<dbReference type="EMBL" id="VLPL01000005">
    <property type="protein sequence ID" value="TSJ42437.1"/>
    <property type="molecule type" value="Genomic_DNA"/>
</dbReference>
<dbReference type="PROSITE" id="PS51257">
    <property type="entry name" value="PROKAR_LIPOPROTEIN"/>
    <property type="match status" value="1"/>
</dbReference>
<keyword evidence="2" id="KW-0732">Signal</keyword>
<name>A0A556MR99_9FLAO</name>
<dbReference type="InterPro" id="IPR034984">
    <property type="entry name" value="Imelysin-like_IPPA"/>
</dbReference>
<accession>A0A556MR99</accession>
<dbReference type="InterPro" id="IPR018976">
    <property type="entry name" value="Imelysin-like"/>
</dbReference>
<comment type="subcellular location">
    <subcellularLocation>
        <location evidence="1">Cell envelope</location>
    </subcellularLocation>
</comment>
<comment type="caution">
    <text evidence="4">The sequence shown here is derived from an EMBL/GenBank/DDBJ whole genome shotgun (WGS) entry which is preliminary data.</text>
</comment>
<protein>
    <submittedName>
        <fullName evidence="4">Imelysin family protein</fullName>
    </submittedName>
</protein>
<evidence type="ECO:0000256" key="1">
    <source>
        <dbReference type="ARBA" id="ARBA00004196"/>
    </source>
</evidence>
<proteinExistence type="predicted"/>
<dbReference type="Proteomes" id="UP000316008">
    <property type="component" value="Unassembled WGS sequence"/>
</dbReference>
<dbReference type="Pfam" id="PF09375">
    <property type="entry name" value="Peptidase_M75"/>
    <property type="match status" value="1"/>
</dbReference>
<evidence type="ECO:0000259" key="3">
    <source>
        <dbReference type="Pfam" id="PF09375"/>
    </source>
</evidence>
<gene>
    <name evidence="4" type="ORF">FO442_11770</name>
</gene>
<keyword evidence="5" id="KW-1185">Reference proteome</keyword>
<feature type="domain" description="Imelysin-like" evidence="3">
    <location>
        <begin position="43"/>
        <end position="298"/>
    </location>
</feature>
<organism evidence="4 5">
    <name type="scientific">Fluviicola chungangensis</name>
    <dbReference type="NCBI Taxonomy" id="2597671"/>
    <lineage>
        <taxon>Bacteria</taxon>
        <taxon>Pseudomonadati</taxon>
        <taxon>Bacteroidota</taxon>
        <taxon>Flavobacteriia</taxon>
        <taxon>Flavobacteriales</taxon>
        <taxon>Crocinitomicaceae</taxon>
        <taxon>Fluviicola</taxon>
    </lineage>
</organism>
<evidence type="ECO:0000256" key="2">
    <source>
        <dbReference type="ARBA" id="ARBA00022729"/>
    </source>
</evidence>
<evidence type="ECO:0000313" key="4">
    <source>
        <dbReference type="EMBL" id="TSJ42437.1"/>
    </source>
</evidence>
<dbReference type="Gene3D" id="1.20.1420.20">
    <property type="entry name" value="M75 peptidase, HXXE motif"/>
    <property type="match status" value="1"/>
</dbReference>